<evidence type="ECO:0000313" key="1">
    <source>
        <dbReference type="EMBL" id="MFC6019717.1"/>
    </source>
</evidence>
<evidence type="ECO:0000313" key="2">
    <source>
        <dbReference type="Proteomes" id="UP001596203"/>
    </source>
</evidence>
<reference evidence="2" key="1">
    <citation type="journal article" date="2019" name="Int. J. Syst. Evol. Microbiol.">
        <title>The Global Catalogue of Microorganisms (GCM) 10K type strain sequencing project: providing services to taxonomists for standard genome sequencing and annotation.</title>
        <authorList>
            <consortium name="The Broad Institute Genomics Platform"/>
            <consortium name="The Broad Institute Genome Sequencing Center for Infectious Disease"/>
            <person name="Wu L."/>
            <person name="Ma J."/>
        </authorList>
    </citation>
    <scope>NUCLEOTIDE SEQUENCE [LARGE SCALE GENOMIC DNA]</scope>
    <source>
        <strain evidence="2">ZS-35-S2</strain>
    </source>
</reference>
<proteinExistence type="predicted"/>
<accession>A0ABW1KEP4</accession>
<sequence length="87" mass="9418">MINGDSRSGLLAGFPGLMFGDPRLDVVGIPDPAGLQHGDGAWEVWPFDQVADTLSGHAESFDHLGHSHQPHGGIFPFWWKSISNLRG</sequence>
<protein>
    <submittedName>
        <fullName evidence="1">Uncharacterized protein</fullName>
    </submittedName>
</protein>
<comment type="caution">
    <text evidence="1">The sequence shown here is derived from an EMBL/GenBank/DDBJ whole genome shotgun (WGS) entry which is preliminary data.</text>
</comment>
<gene>
    <name evidence="1" type="ORF">ACFP2T_26360</name>
</gene>
<organism evidence="1 2">
    <name type="scientific">Plantactinospora solaniradicis</name>
    <dbReference type="NCBI Taxonomy" id="1723736"/>
    <lineage>
        <taxon>Bacteria</taxon>
        <taxon>Bacillati</taxon>
        <taxon>Actinomycetota</taxon>
        <taxon>Actinomycetes</taxon>
        <taxon>Micromonosporales</taxon>
        <taxon>Micromonosporaceae</taxon>
        <taxon>Plantactinospora</taxon>
    </lineage>
</organism>
<dbReference type="RefSeq" id="WP_377425914.1">
    <property type="nucleotide sequence ID" value="NZ_JBHSPR010000020.1"/>
</dbReference>
<dbReference type="EMBL" id="JBHSPR010000020">
    <property type="protein sequence ID" value="MFC6019717.1"/>
    <property type="molecule type" value="Genomic_DNA"/>
</dbReference>
<dbReference type="Proteomes" id="UP001596203">
    <property type="component" value="Unassembled WGS sequence"/>
</dbReference>
<name>A0ABW1KEP4_9ACTN</name>
<keyword evidence="2" id="KW-1185">Reference proteome</keyword>